<evidence type="ECO:0000313" key="2">
    <source>
        <dbReference type="EMBL" id="QDV33600.1"/>
    </source>
</evidence>
<dbReference type="AlphaFoldDB" id="A0A518GYC7"/>
<evidence type="ECO:0008006" key="4">
    <source>
        <dbReference type="Google" id="ProtNLM"/>
    </source>
</evidence>
<proteinExistence type="predicted"/>
<dbReference type="SUPFAM" id="SSF51126">
    <property type="entry name" value="Pectin lyase-like"/>
    <property type="match status" value="1"/>
</dbReference>
<name>A0A518GYC7_9BACT</name>
<dbReference type="KEGG" id="tpla:ElP_14760"/>
<keyword evidence="3" id="KW-1185">Reference proteome</keyword>
<evidence type="ECO:0000256" key="1">
    <source>
        <dbReference type="SAM" id="SignalP"/>
    </source>
</evidence>
<dbReference type="OrthoDB" id="244775at2"/>
<feature type="signal peptide" evidence="1">
    <location>
        <begin position="1"/>
        <end position="24"/>
    </location>
</feature>
<feature type="chain" id="PRO_5022005642" description="Right handed beta helix domain-containing protein" evidence="1">
    <location>
        <begin position="25"/>
        <end position="914"/>
    </location>
</feature>
<evidence type="ECO:0000313" key="3">
    <source>
        <dbReference type="Proteomes" id="UP000317835"/>
    </source>
</evidence>
<dbReference type="RefSeq" id="WP_145267955.1">
    <property type="nucleotide sequence ID" value="NZ_CP036426.1"/>
</dbReference>
<dbReference type="EMBL" id="CP036426">
    <property type="protein sequence ID" value="QDV33600.1"/>
    <property type="molecule type" value="Genomic_DNA"/>
</dbReference>
<dbReference type="Gene3D" id="2.160.20.10">
    <property type="entry name" value="Single-stranded right-handed beta-helix, Pectin lyase-like"/>
    <property type="match status" value="1"/>
</dbReference>
<protein>
    <recommendedName>
        <fullName evidence="4">Right handed beta helix domain-containing protein</fullName>
    </recommendedName>
</protein>
<accession>A0A518GYC7</accession>
<dbReference type="InterPro" id="IPR012334">
    <property type="entry name" value="Pectin_lyas_fold"/>
</dbReference>
<keyword evidence="1" id="KW-0732">Signal</keyword>
<dbReference type="Proteomes" id="UP000317835">
    <property type="component" value="Chromosome"/>
</dbReference>
<organism evidence="2 3">
    <name type="scientific">Tautonia plasticadhaerens</name>
    <dbReference type="NCBI Taxonomy" id="2527974"/>
    <lineage>
        <taxon>Bacteria</taxon>
        <taxon>Pseudomonadati</taxon>
        <taxon>Planctomycetota</taxon>
        <taxon>Planctomycetia</taxon>
        <taxon>Isosphaerales</taxon>
        <taxon>Isosphaeraceae</taxon>
        <taxon>Tautonia</taxon>
    </lineage>
</organism>
<reference evidence="2 3" key="1">
    <citation type="submission" date="2019-02" db="EMBL/GenBank/DDBJ databases">
        <title>Deep-cultivation of Planctomycetes and their phenomic and genomic characterization uncovers novel biology.</title>
        <authorList>
            <person name="Wiegand S."/>
            <person name="Jogler M."/>
            <person name="Boedeker C."/>
            <person name="Pinto D."/>
            <person name="Vollmers J."/>
            <person name="Rivas-Marin E."/>
            <person name="Kohn T."/>
            <person name="Peeters S.H."/>
            <person name="Heuer A."/>
            <person name="Rast P."/>
            <person name="Oberbeckmann S."/>
            <person name="Bunk B."/>
            <person name="Jeske O."/>
            <person name="Meyerdierks A."/>
            <person name="Storesund J.E."/>
            <person name="Kallscheuer N."/>
            <person name="Luecker S."/>
            <person name="Lage O.M."/>
            <person name="Pohl T."/>
            <person name="Merkel B.J."/>
            <person name="Hornburger P."/>
            <person name="Mueller R.-W."/>
            <person name="Bruemmer F."/>
            <person name="Labrenz M."/>
            <person name="Spormann A.M."/>
            <person name="Op den Camp H."/>
            <person name="Overmann J."/>
            <person name="Amann R."/>
            <person name="Jetten M.S.M."/>
            <person name="Mascher T."/>
            <person name="Medema M.H."/>
            <person name="Devos D.P."/>
            <person name="Kaster A.-K."/>
            <person name="Ovreas L."/>
            <person name="Rohde M."/>
            <person name="Galperin M.Y."/>
            <person name="Jogler C."/>
        </authorList>
    </citation>
    <scope>NUCLEOTIDE SEQUENCE [LARGE SCALE GENOMIC DNA]</scope>
    <source>
        <strain evidence="2 3">ElP</strain>
    </source>
</reference>
<gene>
    <name evidence="2" type="ORF">ElP_14760</name>
</gene>
<dbReference type="InterPro" id="IPR011050">
    <property type="entry name" value="Pectin_lyase_fold/virulence"/>
</dbReference>
<sequence precursor="true">MRMALLGTAAVVGLGAIGPGRATAAAIDPGPGIQDVPISARWLGQVGTDRVGRSAEPGPNGVQDMVIEISGLPEDAEVERVVVRGQGRDEWNYEGPGGHWAADLERGPASGQARISVEPSHVETGRAFAVALELSGGRRGSATVQGGPADPMARMPEVRLAARWAGPAGVDRAGPGPSVGPDGLEDVRIDLARLAPDPEVTGGTIRVERGPSWSFGPNPEGLNDATLVRPAEDRTRASLILAPVDGIEGKRGLVELSYNNGTKDRVAFEIGSVPVGRRMPRPALPIASESSAGARWLGQDEQGTVRVEVAVGPTRRPRGAVLSDGVSGAWAFDGSGGEPLPFVGDRTRPLGLAEGPRAGTLLLTFSPYRPLDGEELTLRLIDEDGASSIVRVAGGPCDPLRRFQAPRARRIRVGEGQDLGAMARQGGTIVLAPGTHRLDRPLDLMEPTTLLGEPDAELRFRQRAEDAPWGEAVAIRGAGRTSISGIRIRFDGPVRWDPKAHWGGAVVGVPNLGTRPGGPVHVEIRDLDLEAPPASSDWERAPNTIRLIDTDSGAIERCAFKGGEITLFNGPWRISGNRHRGTQPGTFSGSFLSGRSTRDLEILDNEIRPEPGSGKLYRFLALADRGVGVTIRGNMVIGVGPMDDDERPHPNAPEVLLTESYLMRFEGRHAGQSDDGRVLAIPEPQGEHPSVGEVASVLSGPQAGRWSKVVQVLDRNAFLLDPPLPVGEFDVAITPGFVDTVIEGNTIDCRGSTEAHNVVLTGNHYGTRMAENRLFGGANAFRLSGYVSTQPFGYGWSHTPQFGLEVASNSVVDTALGGLIAVHHGPGMKSNRGRVYLTASVSDNTFRWTGGDRPSAGEPPVAMTIGQLPSLDPGELSVTTGRNTALDGRGESLREPMRIRVGTVNGRTYGPSGD</sequence>